<comment type="caution">
    <text evidence="1">The sequence shown here is derived from an EMBL/GenBank/DDBJ whole genome shotgun (WGS) entry which is preliminary data.</text>
</comment>
<gene>
    <name evidence="1" type="ORF">H9800_03800</name>
</gene>
<dbReference type="AlphaFoldDB" id="A0A9D2KI64"/>
<accession>A0A9D2KI64</accession>
<evidence type="ECO:0000313" key="2">
    <source>
        <dbReference type="Proteomes" id="UP000824220"/>
    </source>
</evidence>
<dbReference type="SUPFAM" id="SSF53756">
    <property type="entry name" value="UDP-Glycosyltransferase/glycogen phosphorylase"/>
    <property type="match status" value="1"/>
</dbReference>
<dbReference type="InterPro" id="IPR046561">
    <property type="entry name" value="DUF6716"/>
</dbReference>
<dbReference type="EMBL" id="DXAM01000051">
    <property type="protein sequence ID" value="HJA03963.1"/>
    <property type="molecule type" value="Genomic_DNA"/>
</dbReference>
<name>A0A9D2KI64_9MICO</name>
<proteinExistence type="predicted"/>
<reference evidence="1" key="2">
    <citation type="submission" date="2021-04" db="EMBL/GenBank/DDBJ databases">
        <authorList>
            <person name="Gilroy R."/>
        </authorList>
    </citation>
    <scope>NUCLEOTIDE SEQUENCE</scope>
    <source>
        <strain evidence="1">ChiHjej8B7-3636</strain>
    </source>
</reference>
<sequence length="415" mass="45173">MRIVAVADTDSYVKWAAALVSDPRVDGELVVLDTELAVSEAQLAAAMSGIEVPVRRIAHHELERAVAGADAVLVAARGPVARFVARIAGRVDPSPVRVTGLPGISIPPTWLALHFRRECDLFVLHSRREVREFEQLADERGIDQRFALATLPFAHAGDERGGGTDLVFAAQAIVPRERSDRLRVAQILIDAARADPTRRVVVKLRGRPGEHETHREFDSYPELLAEIGGVPPNLVVSYASMRDALRSAEGLVTVSSTAAIEAAAGGVPVIALDEFGVSSELINVVFVGSGLLGSAADVAARRFRPPEAAWLADNYFHDARDDSWLRDVEDLVERRRRGTLAPRSVPPIVGGRCREAWDRRQALGRRDRSTTGRMVALVGTPIRAALGVARRVRRWWRPAEDSAGQTRSSARSSCT</sequence>
<organism evidence="1 2">
    <name type="scientific">Candidatus Microbacterium stercoravium</name>
    <dbReference type="NCBI Taxonomy" id="2838697"/>
    <lineage>
        <taxon>Bacteria</taxon>
        <taxon>Bacillati</taxon>
        <taxon>Actinomycetota</taxon>
        <taxon>Actinomycetes</taxon>
        <taxon>Micrococcales</taxon>
        <taxon>Microbacteriaceae</taxon>
        <taxon>Microbacterium</taxon>
    </lineage>
</organism>
<dbReference type="Pfam" id="PF20471">
    <property type="entry name" value="DUF6716"/>
    <property type="match status" value="1"/>
</dbReference>
<protein>
    <submittedName>
        <fullName evidence="1">Uncharacterized protein</fullName>
    </submittedName>
</protein>
<evidence type="ECO:0000313" key="1">
    <source>
        <dbReference type="EMBL" id="HJA03963.1"/>
    </source>
</evidence>
<reference evidence="1" key="1">
    <citation type="journal article" date="2021" name="PeerJ">
        <title>Extensive microbial diversity within the chicken gut microbiome revealed by metagenomics and culture.</title>
        <authorList>
            <person name="Gilroy R."/>
            <person name="Ravi A."/>
            <person name="Getino M."/>
            <person name="Pursley I."/>
            <person name="Horton D.L."/>
            <person name="Alikhan N.F."/>
            <person name="Baker D."/>
            <person name="Gharbi K."/>
            <person name="Hall N."/>
            <person name="Watson M."/>
            <person name="Adriaenssens E.M."/>
            <person name="Foster-Nyarko E."/>
            <person name="Jarju S."/>
            <person name="Secka A."/>
            <person name="Antonio M."/>
            <person name="Oren A."/>
            <person name="Chaudhuri R.R."/>
            <person name="La Ragione R."/>
            <person name="Hildebrand F."/>
            <person name="Pallen M.J."/>
        </authorList>
    </citation>
    <scope>NUCLEOTIDE SEQUENCE</scope>
    <source>
        <strain evidence="1">ChiHjej8B7-3636</strain>
    </source>
</reference>
<dbReference type="Proteomes" id="UP000824220">
    <property type="component" value="Unassembled WGS sequence"/>
</dbReference>